<dbReference type="InterPro" id="IPR051461">
    <property type="entry name" value="UPF0750_membrane"/>
</dbReference>
<evidence type="ECO:0000256" key="4">
    <source>
        <dbReference type="ARBA" id="ARBA00022989"/>
    </source>
</evidence>
<evidence type="ECO:0000313" key="8">
    <source>
        <dbReference type="EMBL" id="KFM98415.1"/>
    </source>
</evidence>
<feature type="transmembrane region" description="Helical" evidence="6">
    <location>
        <begin position="70"/>
        <end position="92"/>
    </location>
</feature>
<dbReference type="EMBL" id="JMQA01000040">
    <property type="protein sequence ID" value="KFM98415.1"/>
    <property type="molecule type" value="Genomic_DNA"/>
</dbReference>
<dbReference type="InterPro" id="IPR003740">
    <property type="entry name" value="YitT"/>
</dbReference>
<dbReference type="EMBL" id="WNZZ01000031">
    <property type="protein sequence ID" value="MUG25856.1"/>
    <property type="molecule type" value="Genomic_DNA"/>
</dbReference>
<dbReference type="InterPro" id="IPR019264">
    <property type="entry name" value="DUF2179"/>
</dbReference>
<comment type="subcellular location">
    <subcellularLocation>
        <location evidence="1">Cell membrane</location>
        <topology evidence="1">Multi-pass membrane protein</topology>
    </subcellularLocation>
</comment>
<keyword evidence="4 6" id="KW-1133">Transmembrane helix</keyword>
<evidence type="ECO:0000259" key="7">
    <source>
        <dbReference type="Pfam" id="PF10035"/>
    </source>
</evidence>
<comment type="caution">
    <text evidence="8">The sequence shown here is derived from an EMBL/GenBank/DDBJ whole genome shotgun (WGS) entry which is preliminary data.</text>
</comment>
<evidence type="ECO:0000313" key="10">
    <source>
        <dbReference type="Proteomes" id="UP000029278"/>
    </source>
</evidence>
<dbReference type="Proteomes" id="UP000442469">
    <property type="component" value="Unassembled WGS sequence"/>
</dbReference>
<reference evidence="8 10" key="1">
    <citation type="submission" date="2014-04" db="EMBL/GenBank/DDBJ databases">
        <authorList>
            <person name="Bishop-Lilly K.A."/>
            <person name="Broomall S.M."/>
            <person name="Chain P.S."/>
            <person name="Chertkov O."/>
            <person name="Coyne S.R."/>
            <person name="Daligault H.E."/>
            <person name="Davenport K.W."/>
            <person name="Erkkila T."/>
            <person name="Frey K.G."/>
            <person name="Gibbons H.S."/>
            <person name="Gu W."/>
            <person name="Jaissle J."/>
            <person name="Johnson S.L."/>
            <person name="Koroleva G.I."/>
            <person name="Ladner J.T."/>
            <person name="Lo C.-C."/>
            <person name="Minogue T.D."/>
            <person name="Munk C."/>
            <person name="Palacios G.F."/>
            <person name="Redden C.L."/>
            <person name="Rosenzweig C.N."/>
            <person name="Scholz M.B."/>
            <person name="Teshima H."/>
            <person name="Xu Y."/>
        </authorList>
    </citation>
    <scope>NUCLEOTIDE SEQUENCE [LARGE SCALE GENOMIC DNA]</scope>
    <source>
        <strain evidence="8 10">8244</strain>
    </source>
</reference>
<feature type="domain" description="DUF2179" evidence="7">
    <location>
        <begin position="216"/>
        <end position="270"/>
    </location>
</feature>
<dbReference type="AlphaFoldDB" id="A0A090Z1U9"/>
<dbReference type="Gene3D" id="3.30.70.120">
    <property type="match status" value="1"/>
</dbReference>
<dbReference type="PATRIC" id="fig|44252.3.peg.4839"/>
<accession>A0A090Z1U9</accession>
<reference evidence="9 11" key="2">
    <citation type="submission" date="2019-11" db="EMBL/GenBank/DDBJ databases">
        <title>Draft genome sequences of five Paenibacillus species of dairy origin.</title>
        <authorList>
            <person name="Olajide A.M."/>
            <person name="Chen S."/>
            <person name="Lapointe G."/>
        </authorList>
    </citation>
    <scope>NUCLEOTIDE SEQUENCE [LARGE SCALE GENOMIC DNA]</scope>
    <source>
        <strain evidence="9 11">3CT49</strain>
    </source>
</reference>
<protein>
    <submittedName>
        <fullName evidence="9">DUF2179 domain-containing protein</fullName>
    </submittedName>
</protein>
<gene>
    <name evidence="8" type="ORF">DJ90_4276</name>
    <name evidence="9" type="ORF">GNQ08_26195</name>
</gene>
<dbReference type="RefSeq" id="WP_036624263.1">
    <property type="nucleotide sequence ID" value="NZ_BGML01000001.1"/>
</dbReference>
<dbReference type="HOGENOM" id="CLU_063199_1_0_9"/>
<evidence type="ECO:0000256" key="1">
    <source>
        <dbReference type="ARBA" id="ARBA00004651"/>
    </source>
</evidence>
<keyword evidence="2" id="KW-1003">Cell membrane</keyword>
<name>A0A090Z1U9_PAEMA</name>
<evidence type="ECO:0000313" key="9">
    <source>
        <dbReference type="EMBL" id="MUG25856.1"/>
    </source>
</evidence>
<dbReference type="PIRSF" id="PIRSF006483">
    <property type="entry name" value="Membrane_protein_YitT"/>
    <property type="match status" value="1"/>
</dbReference>
<keyword evidence="3 6" id="KW-0812">Transmembrane</keyword>
<keyword evidence="10" id="KW-1185">Reference proteome</keyword>
<dbReference type="OrthoDB" id="2417289at2"/>
<dbReference type="Pfam" id="PF02588">
    <property type="entry name" value="YitT_membrane"/>
    <property type="match status" value="1"/>
</dbReference>
<dbReference type="Pfam" id="PF10035">
    <property type="entry name" value="DUF2179"/>
    <property type="match status" value="1"/>
</dbReference>
<dbReference type="GO" id="GO:0005886">
    <property type="term" value="C:plasma membrane"/>
    <property type="evidence" value="ECO:0007669"/>
    <property type="project" value="UniProtKB-SubCell"/>
</dbReference>
<feature type="transmembrane region" description="Helical" evidence="6">
    <location>
        <begin position="104"/>
        <end position="125"/>
    </location>
</feature>
<proteinExistence type="predicted"/>
<dbReference type="PANTHER" id="PTHR33545:SF5">
    <property type="entry name" value="UPF0750 MEMBRANE PROTEIN YITT"/>
    <property type="match status" value="1"/>
</dbReference>
<dbReference type="Proteomes" id="UP000029278">
    <property type="component" value="Unassembled WGS sequence"/>
</dbReference>
<evidence type="ECO:0000256" key="5">
    <source>
        <dbReference type="ARBA" id="ARBA00023136"/>
    </source>
</evidence>
<evidence type="ECO:0000256" key="3">
    <source>
        <dbReference type="ARBA" id="ARBA00022692"/>
    </source>
</evidence>
<dbReference type="PANTHER" id="PTHR33545">
    <property type="entry name" value="UPF0750 MEMBRANE PROTEIN YITT-RELATED"/>
    <property type="match status" value="1"/>
</dbReference>
<organism evidence="8 10">
    <name type="scientific">Paenibacillus macerans</name>
    <name type="common">Bacillus macerans</name>
    <dbReference type="NCBI Taxonomy" id="44252"/>
    <lineage>
        <taxon>Bacteria</taxon>
        <taxon>Bacillati</taxon>
        <taxon>Bacillota</taxon>
        <taxon>Bacilli</taxon>
        <taxon>Bacillales</taxon>
        <taxon>Paenibacillaceae</taxon>
        <taxon>Paenibacillus</taxon>
    </lineage>
</organism>
<evidence type="ECO:0000313" key="11">
    <source>
        <dbReference type="Proteomes" id="UP000442469"/>
    </source>
</evidence>
<evidence type="ECO:0000256" key="6">
    <source>
        <dbReference type="SAM" id="Phobius"/>
    </source>
</evidence>
<dbReference type="GeneID" id="77008367"/>
<evidence type="ECO:0000256" key="2">
    <source>
        <dbReference type="ARBA" id="ARBA00022475"/>
    </source>
</evidence>
<dbReference type="STRING" id="44252.DJ90_4276"/>
<sequence>MIKEIRNAAVILLGALLIAAGFNLFLVPLHLLSGGVSGLAMLTAYFSPLGISTMYLAYNAPILIAGLFLLGRRFVGLSILSVAGATWFIELIPTPDKLLASDTLISAVFGGVLVGIGSGISFRVGGSSGGFDIIGSIITRYRDFPVGNVLVGLNASVILAMGYLEGNWDLALASMISIYITGKVVDLIHVSHIKITLFIVTDKTEAMVQRLLTLPRGVTKIRTEGAFSHKEKDMLMTVTTRYELTELREIIKQTDPQAFVNIVETVGIMGSFRRR</sequence>
<dbReference type="CDD" id="cd16380">
    <property type="entry name" value="YitT_C"/>
    <property type="match status" value="1"/>
</dbReference>
<feature type="transmembrane region" description="Helical" evidence="6">
    <location>
        <begin position="7"/>
        <end position="27"/>
    </location>
</feature>
<keyword evidence="5 6" id="KW-0472">Membrane</keyword>
<feature type="transmembrane region" description="Helical" evidence="6">
    <location>
        <begin position="146"/>
        <end position="164"/>
    </location>
</feature>
<dbReference type="InterPro" id="IPR015867">
    <property type="entry name" value="N-reg_PII/ATP_PRibTrfase_C"/>
</dbReference>